<keyword evidence="3" id="KW-0547">Nucleotide-binding</keyword>
<evidence type="ECO:0000256" key="2">
    <source>
        <dbReference type="ARBA" id="ARBA00022679"/>
    </source>
</evidence>
<dbReference type="InterPro" id="IPR000719">
    <property type="entry name" value="Prot_kinase_dom"/>
</dbReference>
<protein>
    <recommendedName>
        <fullName evidence="6">Protein kinase domain-containing protein</fullName>
    </recommendedName>
</protein>
<sequence>MERYTVIRRLATTRTGQVLLCTDKQTNAQVVVKRVKMAWRSSMSIERQVHRHLMQGQPTNAHVVNLLDDFVQHGFEHLVLEYCANGELFDAVDKEPLETQVVQSYFGQICRAVQYMHSCDIAHCDLSLENVLMDANGGLKVSDFGLSMTVDKRRRHAVGKTFYMAPEMHTGNPYDAAAADVWSLGIMLFIMLTGSPPVETSESSDSVMQFILHHGWRALVRAWNFDDAVTNDAMDLLEKMLVVDPDQRMALADVLSHPFVDSLPVTEPIAVAHKLHALELDVPTIEL</sequence>
<evidence type="ECO:0000256" key="3">
    <source>
        <dbReference type="ARBA" id="ARBA00022741"/>
    </source>
</evidence>
<evidence type="ECO:0000256" key="5">
    <source>
        <dbReference type="ARBA" id="ARBA00022840"/>
    </source>
</evidence>
<reference evidence="7 8" key="1">
    <citation type="submission" date="2019-07" db="EMBL/GenBank/DDBJ databases">
        <title>Genomics analysis of Aphanomyces spp. identifies a new class of oomycete effector associated with host adaptation.</title>
        <authorList>
            <person name="Gaulin E."/>
        </authorList>
    </citation>
    <scope>NUCLEOTIDE SEQUENCE [LARGE SCALE GENOMIC DNA]</scope>
    <source>
        <strain evidence="7 8">ATCC 201684</strain>
    </source>
</reference>
<keyword evidence="1" id="KW-0723">Serine/threonine-protein kinase</keyword>
<dbReference type="PROSITE" id="PS50011">
    <property type="entry name" value="PROTEIN_KINASE_DOM"/>
    <property type="match status" value="1"/>
</dbReference>
<dbReference type="EMBL" id="VJMJ01000127">
    <property type="protein sequence ID" value="KAF0732956.1"/>
    <property type="molecule type" value="Genomic_DNA"/>
</dbReference>
<organism evidence="7 8">
    <name type="scientific">Aphanomyces euteiches</name>
    <dbReference type="NCBI Taxonomy" id="100861"/>
    <lineage>
        <taxon>Eukaryota</taxon>
        <taxon>Sar</taxon>
        <taxon>Stramenopiles</taxon>
        <taxon>Oomycota</taxon>
        <taxon>Saprolegniomycetes</taxon>
        <taxon>Saprolegniales</taxon>
        <taxon>Verrucalvaceae</taxon>
        <taxon>Aphanomyces</taxon>
    </lineage>
</organism>
<dbReference type="Pfam" id="PF00069">
    <property type="entry name" value="Pkinase"/>
    <property type="match status" value="1"/>
</dbReference>
<name>A0A6G0WZM5_9STRA</name>
<evidence type="ECO:0000256" key="1">
    <source>
        <dbReference type="ARBA" id="ARBA00022527"/>
    </source>
</evidence>
<feature type="domain" description="Protein kinase" evidence="6">
    <location>
        <begin position="4"/>
        <end position="260"/>
    </location>
</feature>
<dbReference type="GO" id="GO:0005634">
    <property type="term" value="C:nucleus"/>
    <property type="evidence" value="ECO:0007669"/>
    <property type="project" value="TreeGrafter"/>
</dbReference>
<dbReference type="AlphaFoldDB" id="A0A6G0WZM5"/>
<evidence type="ECO:0000313" key="8">
    <source>
        <dbReference type="Proteomes" id="UP000481153"/>
    </source>
</evidence>
<evidence type="ECO:0000256" key="4">
    <source>
        <dbReference type="ARBA" id="ARBA00022777"/>
    </source>
</evidence>
<dbReference type="InterPro" id="IPR011009">
    <property type="entry name" value="Kinase-like_dom_sf"/>
</dbReference>
<evidence type="ECO:0000313" key="7">
    <source>
        <dbReference type="EMBL" id="KAF0732956.1"/>
    </source>
</evidence>
<proteinExistence type="predicted"/>
<comment type="caution">
    <text evidence="7">The sequence shown here is derived from an EMBL/GenBank/DDBJ whole genome shotgun (WGS) entry which is preliminary data.</text>
</comment>
<dbReference type="Gene3D" id="1.10.510.10">
    <property type="entry name" value="Transferase(Phosphotransferase) domain 1"/>
    <property type="match status" value="1"/>
</dbReference>
<keyword evidence="5" id="KW-0067">ATP-binding</keyword>
<keyword evidence="8" id="KW-1185">Reference proteome</keyword>
<dbReference type="PANTHER" id="PTHR24345:SF91">
    <property type="entry name" value="SERINE_THREONINE-PROTEIN KINASE PLK4"/>
    <property type="match status" value="1"/>
</dbReference>
<accession>A0A6G0WZM5</accession>
<keyword evidence="4" id="KW-0418">Kinase</keyword>
<keyword evidence="2" id="KW-0808">Transferase</keyword>
<gene>
    <name evidence="7" type="ORF">Ae201684_010064</name>
</gene>
<dbReference type="Proteomes" id="UP000481153">
    <property type="component" value="Unassembled WGS sequence"/>
</dbReference>
<evidence type="ECO:0000259" key="6">
    <source>
        <dbReference type="PROSITE" id="PS50011"/>
    </source>
</evidence>
<dbReference type="GO" id="GO:0004674">
    <property type="term" value="F:protein serine/threonine kinase activity"/>
    <property type="evidence" value="ECO:0007669"/>
    <property type="project" value="UniProtKB-KW"/>
</dbReference>
<dbReference type="VEuPathDB" id="FungiDB:AeMF1_021722"/>
<dbReference type="PANTHER" id="PTHR24345">
    <property type="entry name" value="SERINE/THREONINE-PROTEIN KINASE PLK"/>
    <property type="match status" value="1"/>
</dbReference>
<dbReference type="GO" id="GO:0005524">
    <property type="term" value="F:ATP binding"/>
    <property type="evidence" value="ECO:0007669"/>
    <property type="project" value="UniProtKB-KW"/>
</dbReference>
<dbReference type="SUPFAM" id="SSF56112">
    <property type="entry name" value="Protein kinase-like (PK-like)"/>
    <property type="match status" value="1"/>
</dbReference>